<evidence type="ECO:0000256" key="2">
    <source>
        <dbReference type="ARBA" id="ARBA00023033"/>
    </source>
</evidence>
<keyword evidence="1" id="KW-0560">Oxidoreductase</keyword>
<evidence type="ECO:0000259" key="3">
    <source>
        <dbReference type="Pfam" id="PF01494"/>
    </source>
</evidence>
<dbReference type="NCBIfam" id="NF005313">
    <property type="entry name" value="PRK06847.1"/>
    <property type="match status" value="1"/>
</dbReference>
<dbReference type="Gene3D" id="3.50.50.60">
    <property type="entry name" value="FAD/NAD(P)-binding domain"/>
    <property type="match status" value="1"/>
</dbReference>
<feature type="domain" description="FAD-binding" evidence="3">
    <location>
        <begin position="6"/>
        <end position="336"/>
    </location>
</feature>
<dbReference type="InterPro" id="IPR036188">
    <property type="entry name" value="FAD/NAD-bd_sf"/>
</dbReference>
<reference evidence="4 5" key="2">
    <citation type="journal article" date="2012" name="J. Bacteriol.">
        <title>Genome Sequences of Burkholderia sp. Strains CCGE1002 and H160, Isolated from Legume Nodules in Mexico and Brazil.</title>
        <authorList>
            <person name="Ormeno-Orrillo E."/>
            <person name="Rogel M.A."/>
            <person name="Chueire L.M."/>
            <person name="Tiedje J.M."/>
            <person name="Martinez-Romero E."/>
            <person name="Hungria M."/>
        </authorList>
    </citation>
    <scope>NUCLEOTIDE SEQUENCE [LARGE SCALE GENOMIC DNA]</scope>
    <source>
        <strain evidence="4 5">CCGE1002</strain>
    </source>
</reference>
<accession>D5WI60</accession>
<dbReference type="Pfam" id="PF01494">
    <property type="entry name" value="FAD_binding_3"/>
    <property type="match status" value="1"/>
</dbReference>
<dbReference type="KEGG" id="bge:BC1002_4160"/>
<dbReference type="Proteomes" id="UP000002190">
    <property type="component" value="Chromosome 2"/>
</dbReference>
<dbReference type="GeneID" id="301095425"/>
<sequence length="370" mass="40303">MSDVKRVLIVGAGIGGAMTAYTLARAGIKTHCVDIAPKSAVAGTGICLLHNTMRAMHQVGLAEPCLEYGQQIDHFRQFDAAGNQISENPTPPGIGIKRPDLAHVLESAAVDAGATIEYGTTVTELEDLGDRVAVTFSNGDVGEYDVVVGADGVYSRIRHKVFGAEYDAEFVGQSCWRFSAPRLPEHDGFWLFRHNGAGVGAIPTSRDGCYLFILENSDKPLHMQDDKLDVLLKDRLADYTAPLIRQAVDQLSQPRQVLFRPFDARLMPGPWWHKGRVVLLGDAAHAPTPQLTSGGGMAIEDAVVLAECLAAPGTATQALEAYSNRRIPRVKRVWEASFQISRWEREDPVGNAQRTASLLLDTYKFLGEPI</sequence>
<protein>
    <submittedName>
        <fullName evidence="4">Monooxygenase FAD-binding protein</fullName>
    </submittedName>
</protein>
<dbReference type="eggNOG" id="COG0654">
    <property type="taxonomic scope" value="Bacteria"/>
</dbReference>
<evidence type="ECO:0000313" key="4">
    <source>
        <dbReference type="EMBL" id="ADG18155.1"/>
    </source>
</evidence>
<dbReference type="GO" id="GO:0071949">
    <property type="term" value="F:FAD binding"/>
    <property type="evidence" value="ECO:0007669"/>
    <property type="project" value="InterPro"/>
</dbReference>
<gene>
    <name evidence="4" type="ordered locus">BC1002_4160</name>
</gene>
<reference evidence="5" key="1">
    <citation type="submission" date="2010-04" db="EMBL/GenBank/DDBJ databases">
        <title>Complete sequence of chromosome 2 of Burkholderia sp. CCGE1002.</title>
        <authorList>
            <consortium name="US DOE Joint Genome Institute"/>
            <person name="Lucas S."/>
            <person name="Copeland A."/>
            <person name="Lapidus A."/>
            <person name="Cheng J.-F."/>
            <person name="Bruce D."/>
            <person name="Goodwin L."/>
            <person name="Pitluck S."/>
            <person name="Chertkov O."/>
            <person name="Detter J.C."/>
            <person name="Han C."/>
            <person name="Tapia R."/>
            <person name="Land M."/>
            <person name="Hauser L."/>
            <person name="Kyrpides N."/>
            <person name="Ovchinnikova G."/>
            <person name="Martinez-Romero E."/>
            <person name="Hernandez M.A.R."/>
            <person name="Tiedje J.M."/>
            <person name="Woyke T."/>
        </authorList>
    </citation>
    <scope>NUCLEOTIDE SEQUENCE [LARGE SCALE GENOMIC DNA]</scope>
    <source>
        <strain evidence="5">CCGE1002</strain>
    </source>
</reference>
<dbReference type="PANTHER" id="PTHR13789:SF309">
    <property type="entry name" value="PUTATIVE (AFU_ORTHOLOGUE AFUA_6G14510)-RELATED"/>
    <property type="match status" value="1"/>
</dbReference>
<dbReference type="HOGENOM" id="CLU_009665_19_5_4"/>
<dbReference type="InterPro" id="IPR050493">
    <property type="entry name" value="FAD-dep_Monooxygenase_BioMet"/>
</dbReference>
<dbReference type="SUPFAM" id="SSF51905">
    <property type="entry name" value="FAD/NAD(P)-binding domain"/>
    <property type="match status" value="1"/>
</dbReference>
<dbReference type="PANTHER" id="PTHR13789">
    <property type="entry name" value="MONOOXYGENASE"/>
    <property type="match status" value="1"/>
</dbReference>
<evidence type="ECO:0000256" key="1">
    <source>
        <dbReference type="ARBA" id="ARBA00023002"/>
    </source>
</evidence>
<organism evidence="4 5">
    <name type="scientific">Paraburkholderia atlantica</name>
    <dbReference type="NCBI Taxonomy" id="2654982"/>
    <lineage>
        <taxon>Bacteria</taxon>
        <taxon>Pseudomonadati</taxon>
        <taxon>Pseudomonadota</taxon>
        <taxon>Betaproteobacteria</taxon>
        <taxon>Burkholderiales</taxon>
        <taxon>Burkholderiaceae</taxon>
        <taxon>Paraburkholderia</taxon>
    </lineage>
</organism>
<dbReference type="EMBL" id="CP002014">
    <property type="protein sequence ID" value="ADG18155.1"/>
    <property type="molecule type" value="Genomic_DNA"/>
</dbReference>
<dbReference type="GO" id="GO:0004497">
    <property type="term" value="F:monooxygenase activity"/>
    <property type="evidence" value="ECO:0007669"/>
    <property type="project" value="UniProtKB-KW"/>
</dbReference>
<dbReference type="RefSeq" id="WP_013091955.1">
    <property type="nucleotide sequence ID" value="NC_014118.1"/>
</dbReference>
<evidence type="ECO:0000313" key="5">
    <source>
        <dbReference type="Proteomes" id="UP000002190"/>
    </source>
</evidence>
<dbReference type="InterPro" id="IPR002938">
    <property type="entry name" value="FAD-bd"/>
</dbReference>
<dbReference type="PRINTS" id="PR00420">
    <property type="entry name" value="RNGMNOXGNASE"/>
</dbReference>
<proteinExistence type="predicted"/>
<dbReference type="STRING" id="640511.BC1002_4160"/>
<dbReference type="AlphaFoldDB" id="D5WI60"/>
<name>D5WI60_PARAM</name>
<keyword evidence="2 4" id="KW-0503">Monooxygenase</keyword>